<gene>
    <name evidence="1" type="ORF">ACHMWK_05500</name>
</gene>
<comment type="caution">
    <text evidence="1">The sequence shown here is derived from an EMBL/GenBank/DDBJ whole genome shotgun (WGS) entry which is preliminary data.</text>
</comment>
<accession>A0ABW7LUV7</accession>
<sequence length="236" mass="28153">MKRLSKSDTVKFEFSSSEEIEDILKLHKVNFEKLAGSNNRNSNWFNHPKRKPLYQILPALAFAMWNEEFRFDNGYEEDDVKRICNRIFKIFFRRKVQAFEMIKINKEFKRLHKQTLSKYKVDSKSVRDVEPDKFKAFAEFVKLHGCNIIVDKSKGFTTEIKEWTVQNDLSEVSVFITKETELNFSGNKMRVKYWDWLYGQVTNVVKEEITDIIIGDNSVEMIFDNSFLYLEFRVSF</sequence>
<proteinExistence type="predicted"/>
<evidence type="ECO:0000313" key="2">
    <source>
        <dbReference type="Proteomes" id="UP001609821"/>
    </source>
</evidence>
<dbReference type="Proteomes" id="UP001609821">
    <property type="component" value="Unassembled WGS sequence"/>
</dbReference>
<dbReference type="RefSeq" id="WP_395246697.1">
    <property type="nucleotide sequence ID" value="NZ_JBINXA010000054.1"/>
</dbReference>
<evidence type="ECO:0000313" key="1">
    <source>
        <dbReference type="EMBL" id="MFH6565432.1"/>
    </source>
</evidence>
<name>A0ABW7LUV7_9PSED</name>
<dbReference type="EMBL" id="JBINXB010000004">
    <property type="protein sequence ID" value="MFH6565432.1"/>
    <property type="molecule type" value="Genomic_DNA"/>
</dbReference>
<keyword evidence="2" id="KW-1185">Reference proteome</keyword>
<organism evidence="1 2">
    <name type="scientific">Pseudomonas kulmbachensis</name>
    <dbReference type="NCBI Taxonomy" id="3043408"/>
    <lineage>
        <taxon>Bacteria</taxon>
        <taxon>Pseudomonadati</taxon>
        <taxon>Pseudomonadota</taxon>
        <taxon>Gammaproteobacteria</taxon>
        <taxon>Pseudomonadales</taxon>
        <taxon>Pseudomonadaceae</taxon>
        <taxon>Pseudomonas</taxon>
    </lineage>
</organism>
<protein>
    <submittedName>
        <fullName evidence="1">Uncharacterized protein</fullName>
    </submittedName>
</protein>
<reference evidence="1 2" key="1">
    <citation type="submission" date="2024-10" db="EMBL/GenBank/DDBJ databases">
        <title>Aeromonas and Pseudomonas from the Cagarras Archipelago, Rio de Janeiro, Brazil.</title>
        <authorList>
            <person name="Canellas A.L.B."/>
            <person name="Laport M.S."/>
        </authorList>
    </citation>
    <scope>NUCLEOTIDE SEQUENCE [LARGE SCALE GENOMIC DNA]</scope>
    <source>
        <strain evidence="1 2">CPF-4</strain>
    </source>
</reference>